<reference evidence="3" key="1">
    <citation type="journal article" date="2019" name="Int. J. Syst. Evol. Microbiol.">
        <title>The Global Catalogue of Microorganisms (GCM) 10K type strain sequencing project: providing services to taxonomists for standard genome sequencing and annotation.</title>
        <authorList>
            <consortium name="The Broad Institute Genomics Platform"/>
            <consortium name="The Broad Institute Genome Sequencing Center for Infectious Disease"/>
            <person name="Wu L."/>
            <person name="Ma J."/>
        </authorList>
    </citation>
    <scope>NUCLEOTIDE SEQUENCE [LARGE SCALE GENOMIC DNA]</scope>
    <source>
        <strain evidence="3">CGMCC 4.7466</strain>
    </source>
</reference>
<organism evidence="2 3">
    <name type="scientific">Negadavirga shengliensis</name>
    <dbReference type="NCBI Taxonomy" id="1389218"/>
    <lineage>
        <taxon>Bacteria</taxon>
        <taxon>Pseudomonadati</taxon>
        <taxon>Bacteroidota</taxon>
        <taxon>Cytophagia</taxon>
        <taxon>Cytophagales</taxon>
        <taxon>Cyclobacteriaceae</taxon>
        <taxon>Negadavirga</taxon>
    </lineage>
</organism>
<accession>A0ABV9T8F8</accession>
<dbReference type="InterPro" id="IPR011330">
    <property type="entry name" value="Glyco_hydro/deAcase_b/a-brl"/>
</dbReference>
<proteinExistence type="predicted"/>
<evidence type="ECO:0000313" key="3">
    <source>
        <dbReference type="Proteomes" id="UP001595818"/>
    </source>
</evidence>
<dbReference type="PROSITE" id="PS51677">
    <property type="entry name" value="NODB"/>
    <property type="match status" value="1"/>
</dbReference>
<comment type="caution">
    <text evidence="2">The sequence shown here is derived from an EMBL/GenBank/DDBJ whole genome shotgun (WGS) entry which is preliminary data.</text>
</comment>
<dbReference type="Pfam" id="PF01522">
    <property type="entry name" value="Polysacc_deac_1"/>
    <property type="match status" value="1"/>
</dbReference>
<dbReference type="Proteomes" id="UP001595818">
    <property type="component" value="Unassembled WGS sequence"/>
</dbReference>
<sequence>MAVKSGHEMGNHSVNHPCSGNFPWSRNRTLEDYTLERMRAEPLDANSQIESLLGVTPKVYAYPCGMTFIGKGAYTKSFVPLVSELFRVGRGWLDEIPSDPIYVDMAQLTGMKMDNMTFDELLPIIENAKKNGQWLVLAGHETDEKGNQTTYLNALRELCRFATDPDNEIWIDPLEQWLNMWIKKETK</sequence>
<dbReference type="RefSeq" id="WP_377068870.1">
    <property type="nucleotide sequence ID" value="NZ_JBHSJJ010000021.1"/>
</dbReference>
<feature type="domain" description="NodB homology" evidence="1">
    <location>
        <begin position="1"/>
        <end position="187"/>
    </location>
</feature>
<dbReference type="InterPro" id="IPR002509">
    <property type="entry name" value="NODB_dom"/>
</dbReference>
<dbReference type="Gene3D" id="3.20.20.370">
    <property type="entry name" value="Glycoside hydrolase/deacetylase"/>
    <property type="match status" value="1"/>
</dbReference>
<dbReference type="SUPFAM" id="SSF88713">
    <property type="entry name" value="Glycoside hydrolase/deacetylase"/>
    <property type="match status" value="1"/>
</dbReference>
<gene>
    <name evidence="2" type="ORF">ACFPFU_23735</name>
</gene>
<evidence type="ECO:0000259" key="1">
    <source>
        <dbReference type="PROSITE" id="PS51677"/>
    </source>
</evidence>
<protein>
    <submittedName>
        <fullName evidence="2">Polysaccharide deacetylase family protein</fullName>
    </submittedName>
</protein>
<dbReference type="EMBL" id="JBHSJJ010000021">
    <property type="protein sequence ID" value="MFC4874736.1"/>
    <property type="molecule type" value="Genomic_DNA"/>
</dbReference>
<name>A0ABV9T8F8_9BACT</name>
<evidence type="ECO:0000313" key="2">
    <source>
        <dbReference type="EMBL" id="MFC4874736.1"/>
    </source>
</evidence>
<keyword evidence="3" id="KW-1185">Reference proteome</keyword>